<name>A0ABV1NNY9_9CAUL</name>
<evidence type="ECO:0000256" key="1">
    <source>
        <dbReference type="SAM" id="SignalP"/>
    </source>
</evidence>
<organism evidence="3 4">
    <name type="scientific">Brevundimonas aurifodinae</name>
    <dbReference type="NCBI Taxonomy" id="1508312"/>
    <lineage>
        <taxon>Bacteria</taxon>
        <taxon>Pseudomonadati</taxon>
        <taxon>Pseudomonadota</taxon>
        <taxon>Alphaproteobacteria</taxon>
        <taxon>Caulobacterales</taxon>
        <taxon>Caulobacteraceae</taxon>
        <taxon>Brevundimonas</taxon>
    </lineage>
</organism>
<proteinExistence type="predicted"/>
<protein>
    <submittedName>
        <fullName evidence="3">DUF305 domain-containing protein</fullName>
    </submittedName>
</protein>
<feature type="domain" description="DUF305" evidence="2">
    <location>
        <begin position="64"/>
        <end position="226"/>
    </location>
</feature>
<dbReference type="RefSeq" id="WP_349684515.1">
    <property type="nucleotide sequence ID" value="NZ_JBEGDD010000006.1"/>
</dbReference>
<accession>A0ABV1NNY9</accession>
<evidence type="ECO:0000259" key="2">
    <source>
        <dbReference type="Pfam" id="PF03713"/>
    </source>
</evidence>
<feature type="chain" id="PRO_5046789086" evidence="1">
    <location>
        <begin position="30"/>
        <end position="820"/>
    </location>
</feature>
<dbReference type="InterPro" id="IPR012347">
    <property type="entry name" value="Ferritin-like"/>
</dbReference>
<dbReference type="Gene3D" id="1.20.1260.10">
    <property type="match status" value="1"/>
</dbReference>
<dbReference type="Pfam" id="PF03713">
    <property type="entry name" value="DUF305"/>
    <property type="match status" value="1"/>
</dbReference>
<sequence length="820" mass="87293">MQKFAPSVRQALGASAAAAVLLFAVGAAAQTAPIVQPGAPGQATRALSGDEASRIADNRFSADDVKFMQDMILHHAQAVQMAALVNERTNTEAVRDIAGRITASQADEIEFMRGWLTERGETAPDPAGGDSMAGMDHGAMDHSQHGGGHAGMPGMSTPEQMAALAAAEGPAFDQLFLERMIAHHEGAVQMVADLFGRPGSAYDPVLFRFANDITNEQQAEINRMSLLLRERVGDPRSTLAAGFRDAGQAAANLNLVASLPKPTGFFDPANPEGLPPPIPSETEDGDAREGTAAQFGRRAPFLSFANTDMAFQNDLLAVGNYHGFNLYRISEASPEPELITSVVCPGGQGDVSIVGDLLLMSVESNNGRVDCGRQGVGEGAQPDRFRGVRIFDISDRANPVQVGQVQTCRGSHTHSVVSADERRLIVYNSGTAGVRDEDELAGCVVGFPGDENTALFSIDVIEIPLADPSQARIIDSPRVFADDATGAVAGLWRGGDHGAGTQTTNRTDQCHDITLFPARNLAGGACSGNGILMDISNPMQPRRISAVNDPRFAYWHSATFNNDGTKVIFTDEWGGGARPRCRVQDPTDWGANAIYDIVDGQMVFRSYYKMPAPQTARENCVAHNGSLIPVPGRDLFVQAWYQGGLSISDFTDSSNPREIAYFDRGPLSDEHDILGGYWSVYWYNGRIYGTEIARGLDVLELQPSADLTANEIAAAAMADEGGTVNPQQQFPVRWPHHPVVARAYLDQLARDGGLAADVMARITTAVDAAAPLVEAGGRDASAASALRAAAGDISVSGNDQTARRLRGLTETLNGIAERIG</sequence>
<evidence type="ECO:0000313" key="3">
    <source>
        <dbReference type="EMBL" id="MEQ7155361.1"/>
    </source>
</evidence>
<dbReference type="InterPro" id="IPR005183">
    <property type="entry name" value="DUF305_CopM-like"/>
</dbReference>
<comment type="caution">
    <text evidence="3">The sequence shown here is derived from an EMBL/GenBank/DDBJ whole genome shotgun (WGS) entry which is preliminary data.</text>
</comment>
<reference evidence="3 4" key="1">
    <citation type="submission" date="2024-06" db="EMBL/GenBank/DDBJ databases">
        <title>Brevundimonas sp. C11.</title>
        <authorList>
            <person name="Maltman C."/>
        </authorList>
    </citation>
    <scope>NUCLEOTIDE SEQUENCE [LARGE SCALE GENOMIC DNA]</scope>
    <source>
        <strain evidence="3 4">C11</strain>
    </source>
</reference>
<dbReference type="PANTHER" id="PTHR36933:SF1">
    <property type="entry name" value="SLL0788 PROTEIN"/>
    <property type="match status" value="1"/>
</dbReference>
<dbReference type="EMBL" id="JBEGDD010000006">
    <property type="protein sequence ID" value="MEQ7155361.1"/>
    <property type="molecule type" value="Genomic_DNA"/>
</dbReference>
<evidence type="ECO:0000313" key="4">
    <source>
        <dbReference type="Proteomes" id="UP001445732"/>
    </source>
</evidence>
<keyword evidence="4" id="KW-1185">Reference proteome</keyword>
<gene>
    <name evidence="3" type="ORF">ABN401_09065</name>
</gene>
<dbReference type="PANTHER" id="PTHR36933">
    <property type="entry name" value="SLL0788 PROTEIN"/>
    <property type="match status" value="1"/>
</dbReference>
<keyword evidence="1" id="KW-0732">Signal</keyword>
<feature type="signal peptide" evidence="1">
    <location>
        <begin position="1"/>
        <end position="29"/>
    </location>
</feature>
<dbReference type="Proteomes" id="UP001445732">
    <property type="component" value="Unassembled WGS sequence"/>
</dbReference>